<protein>
    <submittedName>
        <fullName evidence="5">Aminoglycoside phosphotransferase</fullName>
    </submittedName>
</protein>
<proteinExistence type="predicted"/>
<evidence type="ECO:0000259" key="4">
    <source>
        <dbReference type="Pfam" id="PF01636"/>
    </source>
</evidence>
<comment type="caution">
    <text evidence="5">The sequence shown here is derived from an EMBL/GenBank/DDBJ whole genome shotgun (WGS) entry which is preliminary data.</text>
</comment>
<dbReference type="Pfam" id="PF01636">
    <property type="entry name" value="APH"/>
    <property type="match status" value="1"/>
</dbReference>
<keyword evidence="2" id="KW-0067">ATP-binding</keyword>
<evidence type="ECO:0000256" key="1">
    <source>
        <dbReference type="ARBA" id="ARBA00022741"/>
    </source>
</evidence>
<dbReference type="PANTHER" id="PTHR33540">
    <property type="entry name" value="TRNA THREONYLCARBAMOYLADENOSINE BIOSYNTHESIS PROTEIN TSAE"/>
    <property type="match status" value="1"/>
</dbReference>
<keyword evidence="5" id="KW-0808">Transferase</keyword>
<name>A0A3C1KKG8_9GAMM</name>
<keyword evidence="3" id="KW-0732">Signal</keyword>
<gene>
    <name evidence="5" type="ORF">DCP75_05610</name>
</gene>
<dbReference type="InterPro" id="IPR011009">
    <property type="entry name" value="Kinase-like_dom_sf"/>
</dbReference>
<organism evidence="5 6">
    <name type="scientific">Haliea salexigens</name>
    <dbReference type="NCBI Taxonomy" id="287487"/>
    <lineage>
        <taxon>Bacteria</taxon>
        <taxon>Pseudomonadati</taxon>
        <taxon>Pseudomonadota</taxon>
        <taxon>Gammaproteobacteria</taxon>
        <taxon>Cellvibrionales</taxon>
        <taxon>Halieaceae</taxon>
        <taxon>Haliea</taxon>
    </lineage>
</organism>
<dbReference type="SUPFAM" id="SSF56112">
    <property type="entry name" value="Protein kinase-like (PK-like)"/>
    <property type="match status" value="1"/>
</dbReference>
<dbReference type="Gene3D" id="3.90.1200.10">
    <property type="match status" value="1"/>
</dbReference>
<evidence type="ECO:0000256" key="3">
    <source>
        <dbReference type="SAM" id="SignalP"/>
    </source>
</evidence>
<feature type="signal peptide" evidence="3">
    <location>
        <begin position="1"/>
        <end position="20"/>
    </location>
</feature>
<dbReference type="STRING" id="1121937.GCA_000423125_02691"/>
<dbReference type="InterPro" id="IPR002575">
    <property type="entry name" value="Aminoglycoside_PTrfase"/>
</dbReference>
<evidence type="ECO:0000313" key="6">
    <source>
        <dbReference type="Proteomes" id="UP000259273"/>
    </source>
</evidence>
<dbReference type="Proteomes" id="UP000259273">
    <property type="component" value="Unassembled WGS sequence"/>
</dbReference>
<evidence type="ECO:0000313" key="5">
    <source>
        <dbReference type="EMBL" id="HAN27187.1"/>
    </source>
</evidence>
<feature type="domain" description="Aminoglycoside phosphotransferase" evidence="4">
    <location>
        <begin position="26"/>
        <end position="243"/>
    </location>
</feature>
<reference evidence="5 6" key="1">
    <citation type="journal article" date="2018" name="Nat. Biotechnol.">
        <title>A standardized bacterial taxonomy based on genome phylogeny substantially revises the tree of life.</title>
        <authorList>
            <person name="Parks D.H."/>
            <person name="Chuvochina M."/>
            <person name="Waite D.W."/>
            <person name="Rinke C."/>
            <person name="Skarshewski A."/>
            <person name="Chaumeil P.A."/>
            <person name="Hugenholtz P."/>
        </authorList>
    </citation>
    <scope>NUCLEOTIDE SEQUENCE [LARGE SCALE GENOMIC DNA]</scope>
    <source>
        <strain evidence="5">UBA9158</strain>
    </source>
</reference>
<sequence>MSLPPSGLLPWALNALPAGAAGEAVLQPLAGDASQRRYFRLQTSGHSYMAVDSPPATQKNREFLAIRQQLETGGVRVPRLLAADTEQGYMLLEDLGDRLLQDVLTVDSVGDYYRRALAVQRRMAHLADAALALPAYDNVLLAEELARFPQWFVTALLGLSIAEEEHAVLAQLDGLLIGSALAQPRVLVHRDFHSRNLMCTAEGQLAVIDFQDAVLGPATYDAVSLLKDCYLRWPRERVVGWALACRDTLCDAALLPAVDDTTFLRWFDWMGLQRHLKVLGTFARLALRDGKTQYLQDLPLVVDYVQEAFALYAGEDTALDAAGAWFEHRLLPVIRRQPWSRG</sequence>
<keyword evidence="1" id="KW-0547">Nucleotide-binding</keyword>
<accession>A0A3C1KKG8</accession>
<dbReference type="GO" id="GO:0016740">
    <property type="term" value="F:transferase activity"/>
    <property type="evidence" value="ECO:0007669"/>
    <property type="project" value="UniProtKB-KW"/>
</dbReference>
<dbReference type="GO" id="GO:0005524">
    <property type="term" value="F:ATP binding"/>
    <property type="evidence" value="ECO:0007669"/>
    <property type="project" value="UniProtKB-KW"/>
</dbReference>
<dbReference type="Gene3D" id="3.30.200.20">
    <property type="entry name" value="Phosphorylase Kinase, domain 1"/>
    <property type="match status" value="1"/>
</dbReference>
<evidence type="ECO:0000256" key="2">
    <source>
        <dbReference type="ARBA" id="ARBA00022840"/>
    </source>
</evidence>
<dbReference type="EMBL" id="DMND01000079">
    <property type="protein sequence ID" value="HAN27187.1"/>
    <property type="molecule type" value="Genomic_DNA"/>
</dbReference>
<dbReference type="PANTHER" id="PTHR33540:SF1">
    <property type="entry name" value="N-ACETYLMURAMATE_N-ACETYLGLUCOSAMINE KINASE"/>
    <property type="match status" value="1"/>
</dbReference>
<feature type="chain" id="PRO_5017592565" evidence="3">
    <location>
        <begin position="21"/>
        <end position="342"/>
    </location>
</feature>
<dbReference type="AlphaFoldDB" id="A0A3C1KKG8"/>